<reference evidence="9 10" key="1">
    <citation type="submission" date="2019-10" db="EMBL/GenBank/DDBJ databases">
        <title>The completed genome of Lactobacillus harbinensis M1.</title>
        <authorList>
            <person name="Zheng Y."/>
        </authorList>
    </citation>
    <scope>NUCLEOTIDE SEQUENCE [LARGE SCALE GENOMIC DNA]</scope>
    <source>
        <strain evidence="9 10">M1</strain>
    </source>
</reference>
<feature type="domain" description="ABC3 transporter permease C-terminal" evidence="8">
    <location>
        <begin position="254"/>
        <end position="376"/>
    </location>
</feature>
<dbReference type="Pfam" id="PF02687">
    <property type="entry name" value="FtsX"/>
    <property type="match status" value="2"/>
</dbReference>
<evidence type="ECO:0000256" key="5">
    <source>
        <dbReference type="ARBA" id="ARBA00023136"/>
    </source>
</evidence>
<feature type="domain" description="ABC3 transporter permease C-terminal" evidence="8">
    <location>
        <begin position="664"/>
        <end position="780"/>
    </location>
</feature>
<organism evidence="9 10">
    <name type="scientific">Schleiferilactobacillus harbinensis</name>
    <dbReference type="NCBI Taxonomy" id="304207"/>
    <lineage>
        <taxon>Bacteria</taxon>
        <taxon>Bacillati</taxon>
        <taxon>Bacillota</taxon>
        <taxon>Bacilli</taxon>
        <taxon>Lactobacillales</taxon>
        <taxon>Lactobacillaceae</taxon>
        <taxon>Schleiferilactobacillus</taxon>
    </lineage>
</organism>
<gene>
    <name evidence="9" type="ORF">D1010_01140</name>
</gene>
<evidence type="ECO:0000259" key="8">
    <source>
        <dbReference type="Pfam" id="PF02687"/>
    </source>
</evidence>
<evidence type="ECO:0000256" key="4">
    <source>
        <dbReference type="ARBA" id="ARBA00022989"/>
    </source>
</evidence>
<feature type="transmembrane region" description="Helical" evidence="7">
    <location>
        <begin position="715"/>
        <end position="734"/>
    </location>
</feature>
<dbReference type="GO" id="GO:0005886">
    <property type="term" value="C:plasma membrane"/>
    <property type="evidence" value="ECO:0007669"/>
    <property type="project" value="UniProtKB-SubCell"/>
</dbReference>
<dbReference type="GO" id="GO:0022857">
    <property type="term" value="F:transmembrane transporter activity"/>
    <property type="evidence" value="ECO:0007669"/>
    <property type="project" value="TreeGrafter"/>
</dbReference>
<keyword evidence="5 7" id="KW-0472">Membrane</keyword>
<dbReference type="EMBL" id="CP045143">
    <property type="protein sequence ID" value="QFR22161.1"/>
    <property type="molecule type" value="Genomic_DNA"/>
</dbReference>
<keyword evidence="4 7" id="KW-1133">Transmembrane helix</keyword>
<evidence type="ECO:0000256" key="1">
    <source>
        <dbReference type="ARBA" id="ARBA00004651"/>
    </source>
</evidence>
<feature type="transmembrane region" description="Helical" evidence="7">
    <location>
        <begin position="746"/>
        <end position="767"/>
    </location>
</feature>
<dbReference type="InterPro" id="IPR050250">
    <property type="entry name" value="Macrolide_Exporter_MacB"/>
</dbReference>
<comment type="similarity">
    <text evidence="6">Belongs to the ABC-4 integral membrane protein family.</text>
</comment>
<accession>A0A5P8M208</accession>
<dbReference type="PANTHER" id="PTHR30572:SF4">
    <property type="entry name" value="ABC TRANSPORTER PERMEASE YTRF"/>
    <property type="match status" value="1"/>
</dbReference>
<sequence>MMGIINRITKRTLQGEMGRTLLTIFSMGIAATLVIATLVGFTSSQNSLYQKQLKDTGGMQFVIRNVPRENAAKLRRNTAFQKSLAFAELGTMKLPKSIDAYGDPAPLVAMDKAALRQLVQSQLAVGRLPRKSTELVIPTDIALNQSAIGKTITVKTQSGPKRFTIVGAINSYHTFNSAYLWITFTNSVTSAKTVSVAGALTDVNRIRSRLAALAQQAGVKRSKESVLFNERALSLLGAGTNLTDKATIVGLLTIILTIIGLAAGMMIYTSINLSVRSRIQRYGLLRSIGATPKQIRQLVYREGLILVLPALLLGYLAGIAGLAGVMAFLNQRFEASGAGIHLYLTMSPWPLVGSALFMILITFLASARPAARASRVAPLAAVRDNMSTARLRQRHLRPGLWQRLMPTPLSRLAAKNYRRNGGTRWTMIVTLSISILIFVGFTSFARSVLRDTSNDYGGSTDIIVQANNTAMAGPLKQIQALPNVKSAIAVKHDSLELKKRESGFDSQSVDVLVVPKTVFAQYFNNRITLLNASQRRMNKDGQRKLYWLFPANFTGTLTFAHNTAKPITIAQTVAADTPILRSLANYSGGIVISEAYYADLFKGKRKNPILQTGFHILLKDRKKHVQTMAQLKQIIPTSNSSDQVANNEQNTSILTALQVMVYGFLTLLSLVSLSNIINHIFANLLQRRRELAMLQAIGTTPAQVTRMLGIENSQLFLTSLIWGSVLGTALSWILRQQLGDVYQIGFSLPWLEIAIVTLVLITVWLIFEWVSYRMIRKQNIDHWLRLT</sequence>
<feature type="transmembrane region" description="Helical" evidence="7">
    <location>
        <begin position="21"/>
        <end position="41"/>
    </location>
</feature>
<keyword evidence="2" id="KW-1003">Cell membrane</keyword>
<evidence type="ECO:0000313" key="10">
    <source>
        <dbReference type="Proteomes" id="UP000326779"/>
    </source>
</evidence>
<dbReference type="InterPro" id="IPR003838">
    <property type="entry name" value="ABC3_permease_C"/>
</dbReference>
<keyword evidence="3 7" id="KW-0812">Transmembrane</keyword>
<dbReference type="KEGG" id="lhb:D1010_01140"/>
<evidence type="ECO:0000256" key="6">
    <source>
        <dbReference type="ARBA" id="ARBA00038076"/>
    </source>
</evidence>
<dbReference type="PANTHER" id="PTHR30572">
    <property type="entry name" value="MEMBRANE COMPONENT OF TRANSPORTER-RELATED"/>
    <property type="match status" value="1"/>
</dbReference>
<name>A0A5P8M208_9LACO</name>
<protein>
    <submittedName>
        <fullName evidence="9">FtsX-like permease family protein</fullName>
    </submittedName>
</protein>
<comment type="subcellular location">
    <subcellularLocation>
        <location evidence="1">Cell membrane</location>
        <topology evidence="1">Multi-pass membrane protein</topology>
    </subcellularLocation>
</comment>
<proteinExistence type="inferred from homology"/>
<dbReference type="AlphaFoldDB" id="A0A5P8M208"/>
<feature type="transmembrane region" description="Helical" evidence="7">
    <location>
        <begin position="349"/>
        <end position="367"/>
    </location>
</feature>
<dbReference type="Proteomes" id="UP000326779">
    <property type="component" value="Chromosome"/>
</dbReference>
<evidence type="ECO:0000313" key="9">
    <source>
        <dbReference type="EMBL" id="QFR22161.1"/>
    </source>
</evidence>
<feature type="transmembrane region" description="Helical" evidence="7">
    <location>
        <begin position="248"/>
        <end position="271"/>
    </location>
</feature>
<feature type="transmembrane region" description="Helical" evidence="7">
    <location>
        <begin position="303"/>
        <end position="329"/>
    </location>
</feature>
<feature type="transmembrane region" description="Helical" evidence="7">
    <location>
        <begin position="659"/>
        <end position="685"/>
    </location>
</feature>
<evidence type="ECO:0000256" key="2">
    <source>
        <dbReference type="ARBA" id="ARBA00022475"/>
    </source>
</evidence>
<evidence type="ECO:0000256" key="3">
    <source>
        <dbReference type="ARBA" id="ARBA00022692"/>
    </source>
</evidence>
<evidence type="ECO:0000256" key="7">
    <source>
        <dbReference type="SAM" id="Phobius"/>
    </source>
</evidence>
<feature type="transmembrane region" description="Helical" evidence="7">
    <location>
        <begin position="425"/>
        <end position="445"/>
    </location>
</feature>